<protein>
    <submittedName>
        <fullName evidence="2">Uncharacterized protein</fullName>
    </submittedName>
</protein>
<accession>A0A2P2J3F3</accession>
<name>A0A2P2J3F3_RHIMU</name>
<dbReference type="EMBL" id="GGEC01007515">
    <property type="protein sequence ID" value="MBW87998.1"/>
    <property type="molecule type" value="Transcribed_RNA"/>
</dbReference>
<proteinExistence type="predicted"/>
<evidence type="ECO:0000256" key="1">
    <source>
        <dbReference type="SAM" id="MobiDB-lite"/>
    </source>
</evidence>
<reference evidence="2" key="1">
    <citation type="submission" date="2018-02" db="EMBL/GenBank/DDBJ databases">
        <title>Rhizophora mucronata_Transcriptome.</title>
        <authorList>
            <person name="Meera S.P."/>
            <person name="Sreeshan A."/>
            <person name="Augustine A."/>
        </authorList>
    </citation>
    <scope>NUCLEOTIDE SEQUENCE</scope>
    <source>
        <tissue evidence="2">Leaf</tissue>
    </source>
</reference>
<feature type="compositionally biased region" description="Polar residues" evidence="1">
    <location>
        <begin position="19"/>
        <end position="53"/>
    </location>
</feature>
<organism evidence="2">
    <name type="scientific">Rhizophora mucronata</name>
    <name type="common">Asiatic mangrove</name>
    <dbReference type="NCBI Taxonomy" id="61149"/>
    <lineage>
        <taxon>Eukaryota</taxon>
        <taxon>Viridiplantae</taxon>
        <taxon>Streptophyta</taxon>
        <taxon>Embryophyta</taxon>
        <taxon>Tracheophyta</taxon>
        <taxon>Spermatophyta</taxon>
        <taxon>Magnoliopsida</taxon>
        <taxon>eudicotyledons</taxon>
        <taxon>Gunneridae</taxon>
        <taxon>Pentapetalae</taxon>
        <taxon>rosids</taxon>
        <taxon>fabids</taxon>
        <taxon>Malpighiales</taxon>
        <taxon>Rhizophoraceae</taxon>
        <taxon>Rhizophora</taxon>
    </lineage>
</organism>
<feature type="region of interest" description="Disordered" evidence="1">
    <location>
        <begin position="1"/>
        <end position="53"/>
    </location>
</feature>
<dbReference type="AlphaFoldDB" id="A0A2P2J3F3"/>
<evidence type="ECO:0000313" key="2">
    <source>
        <dbReference type="EMBL" id="MBW87998.1"/>
    </source>
</evidence>
<sequence length="53" mass="6038">MNMESSLKHSSLKEGKVAQKSSGSRVTTELTHQSSYQKQHMETQRSNITTRNE</sequence>